<keyword evidence="16" id="KW-0413">Isomerase</keyword>
<feature type="transmembrane region" description="Helical" evidence="18">
    <location>
        <begin position="270"/>
        <end position="292"/>
    </location>
</feature>
<evidence type="ECO:0000256" key="11">
    <source>
        <dbReference type="ARBA" id="ARBA00022833"/>
    </source>
</evidence>
<dbReference type="PRINTS" id="PR00417">
    <property type="entry name" value="PRTPISMRASEI"/>
</dbReference>
<dbReference type="PROSITE" id="PS00396">
    <property type="entry name" value="TOPO_IA_1"/>
    <property type="match status" value="1"/>
</dbReference>
<dbReference type="InterPro" id="IPR013497">
    <property type="entry name" value="Topo_IA_cen"/>
</dbReference>
<evidence type="ECO:0000256" key="7">
    <source>
        <dbReference type="ARBA" id="ARBA00022723"/>
    </source>
</evidence>
<feature type="domain" description="Topo IA-type catalytic" evidence="21">
    <location>
        <begin position="734"/>
        <end position="1154"/>
    </location>
</feature>
<evidence type="ECO:0000256" key="2">
    <source>
        <dbReference type="ARBA" id="ARBA00004141"/>
    </source>
</evidence>
<evidence type="ECO:0000259" key="21">
    <source>
        <dbReference type="PROSITE" id="PS52039"/>
    </source>
</evidence>
<dbReference type="Proteomes" id="UP000075881">
    <property type="component" value="Unassembled WGS sequence"/>
</dbReference>
<dbReference type="InterPro" id="IPR003602">
    <property type="entry name" value="Topo_IA_DNA-bd_dom"/>
</dbReference>
<evidence type="ECO:0000256" key="10">
    <source>
        <dbReference type="ARBA" id="ARBA00022771"/>
    </source>
</evidence>
<dbReference type="PANTHER" id="PTHR11390">
    <property type="entry name" value="PROKARYOTIC DNA TOPOISOMERASE"/>
    <property type="match status" value="1"/>
</dbReference>
<dbReference type="GO" id="GO:0008270">
    <property type="term" value="F:zinc ion binding"/>
    <property type="evidence" value="ECO:0007669"/>
    <property type="project" value="UniProtKB-KW"/>
</dbReference>
<dbReference type="Gene3D" id="1.10.460.10">
    <property type="entry name" value="Topoisomerase I, domain 2"/>
    <property type="match status" value="1"/>
</dbReference>
<dbReference type="VEuPathDB" id="VectorBase:ACHR003891"/>
<dbReference type="Pfam" id="PF01131">
    <property type="entry name" value="Topoisom_bac"/>
    <property type="match status" value="1"/>
</dbReference>
<evidence type="ECO:0000256" key="9">
    <source>
        <dbReference type="ARBA" id="ARBA00022737"/>
    </source>
</evidence>
<keyword evidence="13" id="KW-0799">Topoisomerase</keyword>
<evidence type="ECO:0000313" key="23">
    <source>
        <dbReference type="Proteomes" id="UP000075881"/>
    </source>
</evidence>
<evidence type="ECO:0000256" key="5">
    <source>
        <dbReference type="ARBA" id="ARBA00012891"/>
    </source>
</evidence>
<dbReference type="SUPFAM" id="SSF57783">
    <property type="entry name" value="Zinc beta-ribbon"/>
    <property type="match status" value="1"/>
</dbReference>
<dbReference type="GO" id="GO:0016020">
    <property type="term" value="C:membrane"/>
    <property type="evidence" value="ECO:0007669"/>
    <property type="project" value="UniProtKB-SubCell"/>
</dbReference>
<dbReference type="InterPro" id="IPR013824">
    <property type="entry name" value="Topo_IA_cen_sub1"/>
</dbReference>
<feature type="transmembrane region" description="Helical" evidence="18">
    <location>
        <begin position="335"/>
        <end position="362"/>
    </location>
</feature>
<dbReference type="GO" id="GO:0006310">
    <property type="term" value="P:DNA recombination"/>
    <property type="evidence" value="ECO:0007669"/>
    <property type="project" value="TreeGrafter"/>
</dbReference>
<dbReference type="SMART" id="SM00437">
    <property type="entry name" value="TOP1Ac"/>
    <property type="match status" value="1"/>
</dbReference>
<dbReference type="GO" id="GO:0006281">
    <property type="term" value="P:DNA repair"/>
    <property type="evidence" value="ECO:0007669"/>
    <property type="project" value="TreeGrafter"/>
</dbReference>
<feature type="transmembrane region" description="Helical" evidence="18">
    <location>
        <begin position="405"/>
        <end position="428"/>
    </location>
</feature>
<reference evidence="23" key="1">
    <citation type="submission" date="2013-03" db="EMBL/GenBank/DDBJ databases">
        <title>The Genome Sequence of Anopheles christyi ACHKN1017.</title>
        <authorList>
            <consortium name="The Broad Institute Genomics Platform"/>
            <person name="Neafsey D.E."/>
            <person name="Besansky N."/>
            <person name="Walker B."/>
            <person name="Young S.K."/>
            <person name="Zeng Q."/>
            <person name="Gargeya S."/>
            <person name="Fitzgerald M."/>
            <person name="Haas B."/>
            <person name="Abouelleil A."/>
            <person name="Allen A.W."/>
            <person name="Alvarado L."/>
            <person name="Arachchi H.M."/>
            <person name="Berlin A.M."/>
            <person name="Chapman S.B."/>
            <person name="Gainer-Dewar J."/>
            <person name="Goldberg J."/>
            <person name="Griggs A."/>
            <person name="Gujja S."/>
            <person name="Hansen M."/>
            <person name="Howarth C."/>
            <person name="Imamovic A."/>
            <person name="Ireland A."/>
            <person name="Larimer J."/>
            <person name="McCowan C."/>
            <person name="Murphy C."/>
            <person name="Pearson M."/>
            <person name="Poon T.W."/>
            <person name="Priest M."/>
            <person name="Roberts A."/>
            <person name="Saif S."/>
            <person name="Shea T."/>
            <person name="Sisk P."/>
            <person name="Sykes S."/>
            <person name="Wortman J."/>
            <person name="Nusbaum C."/>
            <person name="Birren B."/>
        </authorList>
    </citation>
    <scope>NUCLEOTIDE SEQUENCE [LARGE SCALE GENOMIC DNA]</scope>
    <source>
        <strain evidence="23">ACHKN1017</strain>
    </source>
</reference>
<dbReference type="Pfam" id="PF01751">
    <property type="entry name" value="Toprim"/>
    <property type="match status" value="1"/>
</dbReference>
<dbReference type="InterPro" id="IPR006171">
    <property type="entry name" value="TOPRIM_dom"/>
</dbReference>
<evidence type="ECO:0000256" key="13">
    <source>
        <dbReference type="ARBA" id="ARBA00023029"/>
    </source>
</evidence>
<feature type="transmembrane region" description="Helical" evidence="18">
    <location>
        <begin position="440"/>
        <end position="462"/>
    </location>
</feature>
<comment type="similarity">
    <text evidence="4">Belongs to the type IA topoisomerase family.</text>
</comment>
<dbReference type="PROSITE" id="PS50880">
    <property type="entry name" value="TOPRIM"/>
    <property type="match status" value="1"/>
</dbReference>
<dbReference type="FunFam" id="3.40.50.140:FF:000003">
    <property type="entry name" value="DNA topoisomerase"/>
    <property type="match status" value="1"/>
</dbReference>
<keyword evidence="12 18" id="KW-1133">Transmembrane helix</keyword>
<comment type="catalytic activity">
    <reaction evidence="1">
        <text>ATP-independent breakage of single-stranded DNA, followed by passage and rejoining.</text>
        <dbReference type="EC" id="5.6.2.1"/>
    </reaction>
</comment>
<keyword evidence="8 19" id="KW-0732">Signal</keyword>
<feature type="transmembrane region" description="Helical" evidence="18">
    <location>
        <begin position="368"/>
        <end position="393"/>
    </location>
</feature>
<dbReference type="InterPro" id="IPR003601">
    <property type="entry name" value="Topo_IA_2"/>
</dbReference>
<dbReference type="InterPro" id="IPR013826">
    <property type="entry name" value="Topo_IA_cen_sub3"/>
</dbReference>
<dbReference type="EC" id="5.6.2.1" evidence="5"/>
<keyword evidence="14" id="KW-0238">DNA-binding</keyword>
<dbReference type="InterPro" id="IPR013825">
    <property type="entry name" value="Topo_IA_cen_sub2"/>
</dbReference>
<evidence type="ECO:0000256" key="12">
    <source>
        <dbReference type="ARBA" id="ARBA00022989"/>
    </source>
</evidence>
<dbReference type="Gene3D" id="3.40.50.140">
    <property type="match status" value="1"/>
</dbReference>
<accession>A0A182JZF9</accession>
<dbReference type="FunFam" id="1.10.290.10:FF:000001">
    <property type="entry name" value="DNA topoisomerase"/>
    <property type="match status" value="1"/>
</dbReference>
<dbReference type="InterPro" id="IPR023406">
    <property type="entry name" value="Topo_IA_AS"/>
</dbReference>
<dbReference type="EnsemblMetazoa" id="ACHR003891-RA">
    <property type="protein sequence ID" value="ACHR003891-PA"/>
    <property type="gene ID" value="ACHR003891"/>
</dbReference>
<evidence type="ECO:0000256" key="18">
    <source>
        <dbReference type="SAM" id="Phobius"/>
    </source>
</evidence>
<feature type="signal peptide" evidence="19">
    <location>
        <begin position="1"/>
        <end position="28"/>
    </location>
</feature>
<dbReference type="GO" id="GO:0003917">
    <property type="term" value="F:DNA topoisomerase type I (single strand cut, ATP-independent) activity"/>
    <property type="evidence" value="ECO:0007669"/>
    <property type="project" value="UniProtKB-EC"/>
</dbReference>
<evidence type="ECO:0000256" key="14">
    <source>
        <dbReference type="ARBA" id="ARBA00023125"/>
    </source>
</evidence>
<sequence>MENQNRRWMVQWLFALMPVVLLVGQCSAFYVPGVAPVEFKKGQKIDVKAVKMTSTHTQLPYEYYSLQLCLPKNGTVVYKSENLGEVLRGDRIVNTPYEVRMAENIQCKLLCNSKDRPMNWDHEQSAKVAERIRHEYFVHLIIDNLPVATKFVNPDTMELQFEHGYRLGQTNGPNVFINNHLRFRLFYHLHSENQYRVVGFEVETLSISKSSLSFDGDTCIFPDNPKPQAVTPNGRTELFFTYSVVWQESSVKWASRWDIYLGMNDVQIHWFSIINSLVVVFFLSGILTMIMVRTLRRDIAKYNTDDSISIEDTLEETGWKLVHGDVFRPPRYPRLFAAVIGSGIQIFFMALITIFIAMLGMLSPSSRGALMTAGIMLYVFMGLIAGYFSARLYKTMKGRNWERAAFLTATFYPGLVFGTCFFLNFFIWDKDSSGAVPFGTMVALLLLWFGISLPLVFLGYYFGYRKQAYQHPVRTNMIPRQIPHQHWYMNVALCILMAGILPFGAVFIELFFIFSAIWQNQFYYLFGFLFLVFCILVVSCSQISIVMTYFQLCAEHYSQIRTLASACSAKMKYLNVAEKNDAAKTIAGLLSRGSSQRREGYSPYNKIYEFSYNLQGQNIQMIMTSVSGHLLTYEFLPTFRGWHSCSPGDLFEAPVRKNCPEQYEKIKKTLEREVRGCSALIIWTDCDREGENIGFEIIEVCRAVKPQLRVLRAKFSEITAPSIKRAIENLVQPDARQNEAVNVRSELDLRIGAAFTRYQTLRLQKSFPQDISNNLVSYGSCQIPTLGFVAQRYKEIENFIPQSFWKIKLTHTINELTVEFHWSRNRLFDKQCCEAYLMLCQANPMAKVVNVTQKPKNKWRPTPMDTVELEKLGSRKLKMNAKQVMTIAEKLYTQGIISYPRTETNMFTGDMKLAPLVQAQVSSDQWGAFAEKVLQWGVNPRNGKKSDQAHPPIHPTKLPTNLSGDEWRVYELIARHFLACVSRDATGSETIVNVVVAEEEEFTASGLCIHERNYLDVYPYDRWNAKEIHAYEVGHTFEPTELGLHEGSTTAPNMLTEADLIALMEKHGIGTDATHAEHINTIKERGYIGERDRGFLVPGTLGMGLVEGYEMMELRLAHPELRAGLEADLKLVCEGRKNPSDVLAEQIAKYKEVYQIMSQKARALDRAMGQRLNQTPQEPPPDIGGGVASAGGAAPMKEVCKCPKCGNKMCLRSKRDSSGYYLGCVAFPECRNNIWFDDSMREINVLDDTCARCGSKKMTVKFRSIRFYALLQSTDMDEYQFCIVCDGKFRNLFNINESSVRVVAGFYKYLGFR</sequence>
<keyword evidence="10" id="KW-0863">Zinc-finger</keyword>
<evidence type="ECO:0000256" key="4">
    <source>
        <dbReference type="ARBA" id="ARBA00009446"/>
    </source>
</evidence>
<dbReference type="InterPro" id="IPR023405">
    <property type="entry name" value="Topo_IA_core_domain"/>
</dbReference>
<evidence type="ECO:0000256" key="15">
    <source>
        <dbReference type="ARBA" id="ARBA00023136"/>
    </source>
</evidence>
<keyword evidence="23" id="KW-1185">Reference proteome</keyword>
<evidence type="ECO:0000256" key="16">
    <source>
        <dbReference type="ARBA" id="ARBA00023235"/>
    </source>
</evidence>
<evidence type="ECO:0000256" key="19">
    <source>
        <dbReference type="SAM" id="SignalP"/>
    </source>
</evidence>
<evidence type="ECO:0000256" key="3">
    <source>
        <dbReference type="ARBA" id="ARBA00005227"/>
    </source>
</evidence>
<dbReference type="GO" id="GO:0031422">
    <property type="term" value="C:RecQ family helicase-topoisomerase III complex"/>
    <property type="evidence" value="ECO:0007669"/>
    <property type="project" value="TreeGrafter"/>
</dbReference>
<comment type="subcellular location">
    <subcellularLocation>
        <location evidence="2">Membrane</location>
        <topology evidence="2">Multi-pass membrane protein</topology>
    </subcellularLocation>
</comment>
<dbReference type="GO" id="GO:0006265">
    <property type="term" value="P:DNA topological change"/>
    <property type="evidence" value="ECO:0007669"/>
    <property type="project" value="InterPro"/>
</dbReference>
<dbReference type="Gene3D" id="1.10.290.10">
    <property type="entry name" value="Topoisomerase I, domain 4"/>
    <property type="match status" value="1"/>
</dbReference>
<reference evidence="22" key="2">
    <citation type="submission" date="2020-05" db="UniProtKB">
        <authorList>
            <consortium name="EnsemblMetazoa"/>
        </authorList>
    </citation>
    <scope>IDENTIFICATION</scope>
    <source>
        <strain evidence="22">ACHKN1017</strain>
    </source>
</reference>
<keyword evidence="11" id="KW-0862">Zinc</keyword>
<dbReference type="Gene3D" id="3.30.65.10">
    <property type="entry name" value="Bacterial Topoisomerase I, domain 1"/>
    <property type="match status" value="1"/>
</dbReference>
<feature type="transmembrane region" description="Helical" evidence="18">
    <location>
        <begin position="487"/>
        <end position="517"/>
    </location>
</feature>
<keyword evidence="6 18" id="KW-0812">Transmembrane</keyword>
<protein>
    <recommendedName>
        <fullName evidence="5">DNA topoisomerase</fullName>
        <ecNumber evidence="5">5.6.2.1</ecNumber>
    </recommendedName>
</protein>
<organism evidence="22 23">
    <name type="scientific">Anopheles christyi</name>
    <dbReference type="NCBI Taxonomy" id="43041"/>
    <lineage>
        <taxon>Eukaryota</taxon>
        <taxon>Metazoa</taxon>
        <taxon>Ecdysozoa</taxon>
        <taxon>Arthropoda</taxon>
        <taxon>Hexapoda</taxon>
        <taxon>Insecta</taxon>
        <taxon>Pterygota</taxon>
        <taxon>Neoptera</taxon>
        <taxon>Endopterygota</taxon>
        <taxon>Diptera</taxon>
        <taxon>Nematocera</taxon>
        <taxon>Culicoidea</taxon>
        <taxon>Culicidae</taxon>
        <taxon>Anophelinae</taxon>
        <taxon>Anopheles</taxon>
    </lineage>
</organism>
<evidence type="ECO:0000256" key="8">
    <source>
        <dbReference type="ARBA" id="ARBA00022729"/>
    </source>
</evidence>
<evidence type="ECO:0000256" key="17">
    <source>
        <dbReference type="ARBA" id="ARBA00056363"/>
    </source>
</evidence>
<dbReference type="Pfam" id="PF02990">
    <property type="entry name" value="EMP70"/>
    <property type="match status" value="1"/>
</dbReference>
<proteinExistence type="inferred from homology"/>
<evidence type="ECO:0000256" key="6">
    <source>
        <dbReference type="ARBA" id="ARBA00022692"/>
    </source>
</evidence>
<keyword evidence="7" id="KW-0479">Metal-binding</keyword>
<dbReference type="SMART" id="SM00493">
    <property type="entry name" value="TOPRIM"/>
    <property type="match status" value="1"/>
</dbReference>
<comment type="function">
    <text evidence="17">Releases the supercoiling and torsional tension of DNA introduced during the DNA replication and transcription by transiently cleaving and rejoining one strand of the DNA duplex. Introduces a single-strand break via transesterification at a target site in duplex DNA. The scissile phosphodiester is attacked by the catalytic tyrosine of the enzyme, resulting in the formation of a DNA-(5'-phosphotyrosyl)-enzyme intermediate and the expulsion of a 3'-OH DNA strand. The free DNA strand than undergoes passage around the unbroken strand thus removing DNA supercoils. Finally, in the religation step, the DNA 3'-OH attacks the covalent intermediate to expel the active-site tyrosine and restore the DNA phosphodiester backbone. Weakly relaxes negative supercoils and displays a distinct preference for binding single-stranded DNA.</text>
</comment>
<dbReference type="SUPFAM" id="SSF56712">
    <property type="entry name" value="Prokaryotic type I DNA topoisomerase"/>
    <property type="match status" value="1"/>
</dbReference>
<dbReference type="GO" id="GO:0003677">
    <property type="term" value="F:DNA binding"/>
    <property type="evidence" value="ECO:0007669"/>
    <property type="project" value="UniProtKB-KW"/>
</dbReference>
<dbReference type="Gene3D" id="2.70.20.10">
    <property type="entry name" value="Topoisomerase I, domain 3"/>
    <property type="match status" value="1"/>
</dbReference>
<evidence type="ECO:0000256" key="1">
    <source>
        <dbReference type="ARBA" id="ARBA00000213"/>
    </source>
</evidence>
<name>A0A182JZF9_9DIPT</name>
<keyword evidence="9" id="KW-0677">Repeat</keyword>
<comment type="similarity">
    <text evidence="3">Belongs to the nonaspanin (TM9SF) (TC 9.A.2) family.</text>
</comment>
<dbReference type="SMART" id="SM00436">
    <property type="entry name" value="TOP1Bc"/>
    <property type="match status" value="1"/>
</dbReference>
<dbReference type="InterPro" id="IPR004240">
    <property type="entry name" value="EMP70"/>
</dbReference>
<dbReference type="Pfam" id="PF01396">
    <property type="entry name" value="Zn_ribbon_Top1"/>
    <property type="match status" value="1"/>
</dbReference>
<dbReference type="FunFam" id="1.10.460.10:FF:000003">
    <property type="entry name" value="DNA topoisomerase"/>
    <property type="match status" value="1"/>
</dbReference>
<dbReference type="GO" id="GO:0005634">
    <property type="term" value="C:nucleus"/>
    <property type="evidence" value="ECO:0007669"/>
    <property type="project" value="TreeGrafter"/>
</dbReference>
<keyword evidence="15 18" id="KW-0472">Membrane</keyword>
<evidence type="ECO:0000313" key="22">
    <source>
        <dbReference type="EnsemblMetazoa" id="ACHR003891-PA"/>
    </source>
</evidence>
<dbReference type="InterPro" id="IPR034144">
    <property type="entry name" value="TOPRIM_TopoIII"/>
</dbReference>
<feature type="transmembrane region" description="Helical" evidence="18">
    <location>
        <begin position="523"/>
        <end position="550"/>
    </location>
</feature>
<dbReference type="InterPro" id="IPR000380">
    <property type="entry name" value="Topo_IA"/>
</dbReference>
<dbReference type="STRING" id="43041.A0A182JZF9"/>
<feature type="domain" description="Toprim" evidence="20">
    <location>
        <begin position="572"/>
        <end position="716"/>
    </location>
</feature>
<feature type="chain" id="PRO_5008124827" description="DNA topoisomerase" evidence="19">
    <location>
        <begin position="29"/>
        <end position="1313"/>
    </location>
</feature>
<dbReference type="InterPro" id="IPR013498">
    <property type="entry name" value="Topo_IA_Znf"/>
</dbReference>
<evidence type="ECO:0000259" key="20">
    <source>
        <dbReference type="PROSITE" id="PS50880"/>
    </source>
</evidence>
<dbReference type="CDD" id="cd03362">
    <property type="entry name" value="TOPRIM_TopoIA_TopoIII"/>
    <property type="match status" value="1"/>
</dbReference>
<dbReference type="PANTHER" id="PTHR11390:SF21">
    <property type="entry name" value="DNA TOPOISOMERASE 3-ALPHA"/>
    <property type="match status" value="1"/>
</dbReference>
<dbReference type="PROSITE" id="PS52039">
    <property type="entry name" value="TOPO_IA_2"/>
    <property type="match status" value="1"/>
</dbReference>
<dbReference type="CDD" id="cd00186">
    <property type="entry name" value="TOP1Ac"/>
    <property type="match status" value="1"/>
</dbReference>